<dbReference type="Proteomes" id="UP000242515">
    <property type="component" value="Unassembled WGS sequence"/>
</dbReference>
<dbReference type="PANTHER" id="PTHR30185:SF15">
    <property type="entry name" value="CRYPTIC BETA-GLUCOSIDE BGL OPERON ANTITERMINATOR"/>
    <property type="match status" value="1"/>
</dbReference>
<dbReference type="InterPro" id="IPR011608">
    <property type="entry name" value="PRD"/>
</dbReference>
<gene>
    <name evidence="3" type="ORF">SAMN05216522_101234</name>
</gene>
<dbReference type="EMBL" id="FOGC01000001">
    <property type="protein sequence ID" value="SEQ11273.1"/>
    <property type="molecule type" value="Genomic_DNA"/>
</dbReference>
<name>A0A1H9DEP4_9GAMM</name>
<dbReference type="InterPro" id="IPR036650">
    <property type="entry name" value="CAT_RNA-bd_dom_sf"/>
</dbReference>
<dbReference type="Gene3D" id="2.30.24.10">
    <property type="entry name" value="CAT RNA-binding domain"/>
    <property type="match status" value="1"/>
</dbReference>
<reference evidence="4" key="1">
    <citation type="submission" date="2016-10" db="EMBL/GenBank/DDBJ databases">
        <authorList>
            <person name="Varghese N."/>
            <person name="Submissions S."/>
        </authorList>
    </citation>
    <scope>NUCLEOTIDE SEQUENCE [LARGE SCALE GENOMIC DNA]</scope>
    <source>
        <strain evidence="4">8N4</strain>
    </source>
</reference>
<dbReference type="Pfam" id="PF03123">
    <property type="entry name" value="CAT_RBD"/>
    <property type="match status" value="1"/>
</dbReference>
<feature type="domain" description="PRD" evidence="2">
    <location>
        <begin position="65"/>
        <end position="169"/>
    </location>
</feature>
<dbReference type="Gene3D" id="1.20.890.100">
    <property type="match status" value="1"/>
</dbReference>
<dbReference type="STRING" id="988801.SAMN05216522_101234"/>
<evidence type="ECO:0000313" key="3">
    <source>
        <dbReference type="EMBL" id="SEQ11273.1"/>
    </source>
</evidence>
<dbReference type="GO" id="GO:0003723">
    <property type="term" value="F:RNA binding"/>
    <property type="evidence" value="ECO:0007669"/>
    <property type="project" value="InterPro"/>
</dbReference>
<proteinExistence type="predicted"/>
<dbReference type="Pfam" id="PF00874">
    <property type="entry name" value="PRD"/>
    <property type="match status" value="2"/>
</dbReference>
<evidence type="ECO:0000259" key="2">
    <source>
        <dbReference type="PROSITE" id="PS51372"/>
    </source>
</evidence>
<dbReference type="PANTHER" id="PTHR30185">
    <property type="entry name" value="CRYPTIC BETA-GLUCOSIDE BGL OPERON ANTITERMINATOR"/>
    <property type="match status" value="1"/>
</dbReference>
<dbReference type="SUPFAM" id="SSF63520">
    <property type="entry name" value="PTS-regulatory domain, PRD"/>
    <property type="match status" value="2"/>
</dbReference>
<dbReference type="SUPFAM" id="SSF50151">
    <property type="entry name" value="SacY-like RNA-binding domain"/>
    <property type="match status" value="1"/>
</dbReference>
<dbReference type="SMART" id="SM01061">
    <property type="entry name" value="CAT_RBD"/>
    <property type="match status" value="1"/>
</dbReference>
<dbReference type="OrthoDB" id="9813552at2"/>
<evidence type="ECO:0000313" key="4">
    <source>
        <dbReference type="Proteomes" id="UP000242515"/>
    </source>
</evidence>
<evidence type="ECO:0000256" key="1">
    <source>
        <dbReference type="ARBA" id="ARBA00022737"/>
    </source>
</evidence>
<dbReference type="InterPro" id="IPR004341">
    <property type="entry name" value="CAT_RNA-bd_dom"/>
</dbReference>
<dbReference type="GO" id="GO:0006355">
    <property type="term" value="P:regulation of DNA-templated transcription"/>
    <property type="evidence" value="ECO:0007669"/>
    <property type="project" value="InterPro"/>
</dbReference>
<dbReference type="InterPro" id="IPR036634">
    <property type="entry name" value="PRD_sf"/>
</dbReference>
<protein>
    <submittedName>
        <fullName evidence="3">Transcriptional antiterminator, BglG family</fullName>
    </submittedName>
</protein>
<dbReference type="Gene3D" id="1.20.58.1950">
    <property type="match status" value="1"/>
</dbReference>
<dbReference type="NCBIfam" id="NF046042">
    <property type="entry name" value="LicT"/>
    <property type="match status" value="1"/>
</dbReference>
<dbReference type="AlphaFoldDB" id="A0A1H9DEP4"/>
<keyword evidence="4" id="KW-1185">Reference proteome</keyword>
<dbReference type="Gene3D" id="1.10.1790.10">
    <property type="entry name" value="PRD domain"/>
    <property type="match status" value="1"/>
</dbReference>
<dbReference type="PROSITE" id="PS51372">
    <property type="entry name" value="PRD_2"/>
    <property type="match status" value="2"/>
</dbReference>
<keyword evidence="1" id="KW-0677">Repeat</keyword>
<dbReference type="InterPro" id="IPR050661">
    <property type="entry name" value="BglG_antiterminators"/>
</dbReference>
<dbReference type="RefSeq" id="WP_092671524.1">
    <property type="nucleotide sequence ID" value="NZ_FOGC01000001.1"/>
</dbReference>
<feature type="domain" description="PRD" evidence="2">
    <location>
        <begin position="170"/>
        <end position="279"/>
    </location>
</feature>
<organism evidence="3 4">
    <name type="scientific">Rosenbergiella nectarea</name>
    <dbReference type="NCBI Taxonomy" id="988801"/>
    <lineage>
        <taxon>Bacteria</taxon>
        <taxon>Pseudomonadati</taxon>
        <taxon>Pseudomonadota</taxon>
        <taxon>Gammaproteobacteria</taxon>
        <taxon>Enterobacterales</taxon>
        <taxon>Erwiniaceae</taxon>
        <taxon>Rosenbergiella</taxon>
    </lineage>
</organism>
<sequence length="280" mass="32575">MKIVKILNNNVVVVQQGSKDEQIIMGRGIAYQKRCGDSIDHSKIEKIFARQNNPLFDHFADLIQQIPLNVLLTCDRIVTYARQQLGSLQESLFISLADHCFGALERKRNGIVLHNRLLWETQHLYPNEYQVAVVALQIIERRLGVTLQLDEAGFITLHFVTAQLKGDMQEVTQVTRLMQEMLNLVKYHLCINYDDKSFSYHRFVTHLKFFAQRCLTHTQVNSEESELTETVHNQYQLAWSAAELVGKHLSQHYQHQIQPEELLFLTLHIEKLRKEAELSQ</sequence>
<accession>A0A1H9DEP4</accession>